<comment type="caution">
    <text evidence="1">The sequence shown here is derived from an EMBL/GenBank/DDBJ whole genome shotgun (WGS) entry which is preliminary data.</text>
</comment>
<protein>
    <submittedName>
        <fullName evidence="1">Uncharacterized protein</fullName>
    </submittedName>
</protein>
<dbReference type="EMBL" id="JAPDRQ010000188">
    <property type="protein sequence ID" value="KAJ9652658.1"/>
    <property type="molecule type" value="Genomic_DNA"/>
</dbReference>
<dbReference type="Proteomes" id="UP001172386">
    <property type="component" value="Unassembled WGS sequence"/>
</dbReference>
<keyword evidence="2" id="KW-1185">Reference proteome</keyword>
<evidence type="ECO:0000313" key="2">
    <source>
        <dbReference type="Proteomes" id="UP001172386"/>
    </source>
</evidence>
<organism evidence="1 2">
    <name type="scientific">Neophaeococcomyces mojaviensis</name>
    <dbReference type="NCBI Taxonomy" id="3383035"/>
    <lineage>
        <taxon>Eukaryota</taxon>
        <taxon>Fungi</taxon>
        <taxon>Dikarya</taxon>
        <taxon>Ascomycota</taxon>
        <taxon>Pezizomycotina</taxon>
        <taxon>Eurotiomycetes</taxon>
        <taxon>Chaetothyriomycetidae</taxon>
        <taxon>Chaetothyriales</taxon>
        <taxon>Chaetothyriales incertae sedis</taxon>
        <taxon>Neophaeococcomyces</taxon>
    </lineage>
</organism>
<gene>
    <name evidence="1" type="ORF">H2198_008093</name>
</gene>
<evidence type="ECO:0000313" key="1">
    <source>
        <dbReference type="EMBL" id="KAJ9652658.1"/>
    </source>
</evidence>
<sequence length="1011" mass="114194">MFTCSACLRRAIRDLSSDLPAQSASLHPQSLSSLRKSPASGIGQYGLSVTTTSTQHRSAATVASLRKGHHRRVANKTLSSKARSQVLYNRRRSAPLALTKVELSDALARSRNRAMRNSTIENEEIDEGDEEDIEEHDEYIRPSELNEEVTEASQLVKKLRKQLGKDERTQMIRLKRDVEKYYQDPLQLASAVVQKLKVPDIDGALGLVRASEAFKVNNIVSWNHCMDWLMSQGDIKTALKVYNEVKKRGHMPDAHTYTIMLAGLGQNAKKPTAVQEAIKMYNSMSAPNSLVRPNIIHTNAIINVCARAGDMDTLWGVTSKLPERGPGCPNRTTYTTILNALRENTIRKAAEIANKAQRLPNPRDAQKERLAMFAEALDHGRKLWVDISYRWRRADLVIDEQLVCAMGRLILGCGVGNDHEQVFDLVETSMNIRIPERKGRRSHESRSQEVEGEFNPKTDADQRTEQGLSNPSKLPLKESTVYATPSNNTLSMLLEAALLYKSRADIGKSYWYHLTNPEGRFRVEPDAANIISYLRILRRTHSSHEVYDLLSREWSDDIAKNLYRRSTFIIAFAACARDKLNPNVFETARKLLKLSEAKLEEKAVGMFDESVALSEMHGKQRKKVFQSQKAELKTLDEDELADHHRSKDGVQSMPNDPKILRYFVDLAVDTTKGWNEGIRGVDVGEVFERSPDKNHTMIALRIVGPTLPTLVSLLKAKLEEMQYDDLKKQRKRSSDVGSQVGEKTEELIALLRSMIAAYDKVLAVADRFEKTKREPIDPSRRALYDKSKRQVYFYMSRIESTLRKKLREEAALGDEKDLETEQNENAEDENEIPDIERRIQAVLESVDGKATGYDSGQLDGTRKFGFKKFPVEGTQASMVGKGSRRQKRARENLVEAAIKREFGEHDHGVLNEELEIESQKQAEAGIRRKKSPGSFTGRASMKRQPMIGDELGLEDNEDHVPFTREKPYEPSKKKDEGYIPFEAAGKHPPSSILENEQVRSIWGRSSTAAAG</sequence>
<proteinExistence type="predicted"/>
<accession>A0ACC2ZYA2</accession>
<name>A0ACC2ZYA2_9EURO</name>
<reference evidence="1" key="1">
    <citation type="submission" date="2022-10" db="EMBL/GenBank/DDBJ databases">
        <title>Culturing micro-colonial fungi from biological soil crusts in the Mojave desert and describing Neophaeococcomyces mojavensis, and introducing the new genera and species Taxawa tesnikishii.</title>
        <authorList>
            <person name="Kurbessoian T."/>
            <person name="Stajich J.E."/>
        </authorList>
    </citation>
    <scope>NUCLEOTIDE SEQUENCE</scope>
    <source>
        <strain evidence="1">JES_112</strain>
    </source>
</reference>